<organism evidence="11 12">
    <name type="scientific">Ditylenchus dipsaci</name>
    <dbReference type="NCBI Taxonomy" id="166011"/>
    <lineage>
        <taxon>Eukaryota</taxon>
        <taxon>Metazoa</taxon>
        <taxon>Ecdysozoa</taxon>
        <taxon>Nematoda</taxon>
        <taxon>Chromadorea</taxon>
        <taxon>Rhabditida</taxon>
        <taxon>Tylenchina</taxon>
        <taxon>Tylenchomorpha</taxon>
        <taxon>Sphaerularioidea</taxon>
        <taxon>Anguinidae</taxon>
        <taxon>Anguininae</taxon>
        <taxon>Ditylenchus</taxon>
    </lineage>
</organism>
<dbReference type="GO" id="GO:0000981">
    <property type="term" value="F:DNA-binding transcription factor activity, RNA polymerase II-specific"/>
    <property type="evidence" value="ECO:0007669"/>
    <property type="project" value="TreeGrafter"/>
</dbReference>
<dbReference type="GO" id="GO:0046872">
    <property type="term" value="F:metal ion binding"/>
    <property type="evidence" value="ECO:0007669"/>
    <property type="project" value="UniProtKB-KW"/>
</dbReference>
<evidence type="ECO:0000256" key="3">
    <source>
        <dbReference type="ARBA" id="ARBA00022833"/>
    </source>
</evidence>
<evidence type="ECO:0000256" key="9">
    <source>
        <dbReference type="SAM" id="MobiDB-lite"/>
    </source>
</evidence>
<evidence type="ECO:0000256" key="4">
    <source>
        <dbReference type="ARBA" id="ARBA00023038"/>
    </source>
</evidence>
<dbReference type="SMART" id="SM00132">
    <property type="entry name" value="LIM"/>
    <property type="match status" value="2"/>
</dbReference>
<keyword evidence="7" id="KW-0539">Nucleus</keyword>
<dbReference type="PANTHER" id="PTHR24208">
    <property type="entry name" value="LIM/HOMEOBOX PROTEIN LHX"/>
    <property type="match status" value="1"/>
</dbReference>
<dbReference type="GO" id="GO:0030182">
    <property type="term" value="P:neuron differentiation"/>
    <property type="evidence" value="ECO:0007669"/>
    <property type="project" value="TreeGrafter"/>
</dbReference>
<evidence type="ECO:0000313" key="11">
    <source>
        <dbReference type="Proteomes" id="UP000887574"/>
    </source>
</evidence>
<sequence>MLISACRTALKSSNVFSSCNNNNTSSSNPTIKNSIATSEDSNSSADQHFYKDSTTKSSNNSGPEIYSAFHSTQNGSTPINISTKSAFQPNNTGQRSSWPILFDLSSVGSSKGDLQPAQRTPLMALGQVVEAIDQDTKNNTSMSAACKNSGLPGTSAISANILQQPKAEERSAEERENNTICQSCSRPIKEAFLLKISNHFFHEDCAVCSICGIGLKNNNSNTGTGKCYERKGKLFCKMHYYNDFSPYQCSGCLLGITPSDLVYKLKQGIVYHVQCHRCFQCGRQLAAGEQILVDENLKTVSCVSHSSSMPLSNNCTQMISNHGSSTTSDSLAASLPQPSKETVAQDMLFPNPLFHGSFPFPTSSTAQQPSYSLMHTNHDLFSASLLTAVASASAPTESLISANRSSQQSGGTVDLLAGIANSQSSSQAQMTQLGFSINDNDLANRLLHDQTNSSSLNLSLETQNDQQTQNFLAAAAAAGFGDLSSSFTSNASTASILDCSPTNNFSTTNLLNQTTMDFNLASAFANTPSQLQLQQQSADNFNVLSPLDSCLTFDSNGDDKPAALPSAAKVKRKEKKLLQMQVQRPMA</sequence>
<evidence type="ECO:0000256" key="5">
    <source>
        <dbReference type="ARBA" id="ARBA00023125"/>
    </source>
</evidence>
<feature type="domain" description="LIM zinc-binding" evidence="10">
    <location>
        <begin position="247"/>
        <end position="312"/>
    </location>
</feature>
<dbReference type="GO" id="GO:0005634">
    <property type="term" value="C:nucleus"/>
    <property type="evidence" value="ECO:0007669"/>
    <property type="project" value="UniProtKB-SubCell"/>
</dbReference>
<feature type="domain" description="LIM zinc-binding" evidence="10">
    <location>
        <begin position="179"/>
        <end position="246"/>
    </location>
</feature>
<name>A0A915DB23_9BILA</name>
<dbReference type="AlphaFoldDB" id="A0A915DB23"/>
<reference evidence="12" key="1">
    <citation type="submission" date="2022-11" db="UniProtKB">
        <authorList>
            <consortium name="WormBaseParasite"/>
        </authorList>
    </citation>
    <scope>IDENTIFICATION</scope>
</reference>
<keyword evidence="5" id="KW-0238">DNA-binding</keyword>
<dbReference type="Gene3D" id="2.10.110.10">
    <property type="entry name" value="Cysteine Rich Protein"/>
    <property type="match status" value="2"/>
</dbReference>
<dbReference type="PANTHER" id="PTHR24208:SF170">
    <property type="entry name" value="MECHANOSENSORY PROTEIN 3"/>
    <property type="match status" value="1"/>
</dbReference>
<evidence type="ECO:0000256" key="6">
    <source>
        <dbReference type="ARBA" id="ARBA00023155"/>
    </source>
</evidence>
<keyword evidence="4 8" id="KW-0440">LIM domain</keyword>
<feature type="region of interest" description="Disordered" evidence="9">
    <location>
        <begin position="21"/>
        <end position="74"/>
    </location>
</feature>
<dbReference type="GO" id="GO:0000977">
    <property type="term" value="F:RNA polymerase II transcription regulatory region sequence-specific DNA binding"/>
    <property type="evidence" value="ECO:0007669"/>
    <property type="project" value="TreeGrafter"/>
</dbReference>
<keyword evidence="3 8" id="KW-0862">Zinc</keyword>
<evidence type="ECO:0000256" key="1">
    <source>
        <dbReference type="ARBA" id="ARBA00004123"/>
    </source>
</evidence>
<keyword evidence="2 8" id="KW-0479">Metal-binding</keyword>
<proteinExistence type="predicted"/>
<dbReference type="PROSITE" id="PS00478">
    <property type="entry name" value="LIM_DOMAIN_1"/>
    <property type="match status" value="2"/>
</dbReference>
<comment type="subcellular location">
    <subcellularLocation>
        <location evidence="1">Nucleus</location>
    </subcellularLocation>
</comment>
<dbReference type="Proteomes" id="UP000887574">
    <property type="component" value="Unplaced"/>
</dbReference>
<dbReference type="InterPro" id="IPR001781">
    <property type="entry name" value="Znf_LIM"/>
</dbReference>
<evidence type="ECO:0000259" key="10">
    <source>
        <dbReference type="PROSITE" id="PS50023"/>
    </source>
</evidence>
<dbReference type="WBParaSite" id="jg17991">
    <property type="protein sequence ID" value="jg17991"/>
    <property type="gene ID" value="jg17991"/>
</dbReference>
<dbReference type="SUPFAM" id="SSF57716">
    <property type="entry name" value="Glucocorticoid receptor-like (DNA-binding domain)"/>
    <property type="match status" value="1"/>
</dbReference>
<evidence type="ECO:0000256" key="7">
    <source>
        <dbReference type="ARBA" id="ARBA00023242"/>
    </source>
</evidence>
<keyword evidence="6" id="KW-0371">Homeobox</keyword>
<accession>A0A915DB23</accession>
<evidence type="ECO:0000313" key="12">
    <source>
        <dbReference type="WBParaSite" id="jg17991"/>
    </source>
</evidence>
<feature type="compositionally biased region" description="Polar residues" evidence="9">
    <location>
        <begin position="35"/>
        <end position="46"/>
    </location>
</feature>
<dbReference type="InterPro" id="IPR050453">
    <property type="entry name" value="LIM_Homeobox_TF"/>
</dbReference>
<evidence type="ECO:0000256" key="2">
    <source>
        <dbReference type="ARBA" id="ARBA00022723"/>
    </source>
</evidence>
<feature type="compositionally biased region" description="Low complexity" evidence="9">
    <location>
        <begin position="21"/>
        <end position="34"/>
    </location>
</feature>
<dbReference type="CDD" id="cd08368">
    <property type="entry name" value="LIM"/>
    <property type="match status" value="1"/>
</dbReference>
<protein>
    <submittedName>
        <fullName evidence="12">LIM zinc-binding domain-containing protein</fullName>
    </submittedName>
</protein>
<keyword evidence="11" id="KW-1185">Reference proteome</keyword>
<dbReference type="PROSITE" id="PS50023">
    <property type="entry name" value="LIM_DOMAIN_2"/>
    <property type="match status" value="2"/>
</dbReference>
<evidence type="ECO:0000256" key="8">
    <source>
        <dbReference type="PROSITE-ProRule" id="PRU00125"/>
    </source>
</evidence>
<dbReference type="Pfam" id="PF00412">
    <property type="entry name" value="LIM"/>
    <property type="match status" value="2"/>
</dbReference>